<reference evidence="9 10" key="1">
    <citation type="journal article" date="2021" name="Microorganisms">
        <title>Acidisoma silvae sp. nov. and Acidisomacellulosilytica sp. nov., Two Acidophilic Bacteria Isolated from Decaying Wood, Hydrolyzing Cellulose and Producing Poly-3-hydroxybutyrate.</title>
        <authorList>
            <person name="Mieszkin S."/>
            <person name="Pouder E."/>
            <person name="Uroz S."/>
            <person name="Simon-Colin C."/>
            <person name="Alain K."/>
        </authorList>
    </citation>
    <scope>NUCLEOTIDE SEQUENCE [LARGE SCALE GENOMIC DNA]</scope>
    <source>
        <strain evidence="9 10">HW T5.17</strain>
    </source>
</reference>
<dbReference type="PANTHER" id="PTHR42938">
    <property type="entry name" value="FORMATE DEHYDROGENASE 1"/>
    <property type="match status" value="1"/>
</dbReference>
<keyword evidence="5" id="KW-0520">NAD</keyword>
<evidence type="ECO:0000256" key="5">
    <source>
        <dbReference type="ARBA" id="ARBA00023027"/>
    </source>
</evidence>
<evidence type="ECO:0000256" key="3">
    <source>
        <dbReference type="ARBA" id="ARBA00022990"/>
    </source>
</evidence>
<name>A0A963Z3S7_9PROT</name>
<dbReference type="Pfam" id="PF00389">
    <property type="entry name" value="2-Hacid_dh"/>
    <property type="match status" value="1"/>
</dbReference>
<proteinExistence type="inferred from homology"/>
<organism evidence="9 10">
    <name type="scientific">Acidisoma cellulosilyticum</name>
    <dbReference type="NCBI Taxonomy" id="2802395"/>
    <lineage>
        <taxon>Bacteria</taxon>
        <taxon>Pseudomonadati</taxon>
        <taxon>Pseudomonadota</taxon>
        <taxon>Alphaproteobacteria</taxon>
        <taxon>Acetobacterales</taxon>
        <taxon>Acidocellaceae</taxon>
        <taxon>Acidisoma</taxon>
    </lineage>
</organism>
<protein>
    <submittedName>
        <fullName evidence="9">Phosphoglycerate dehydrogenase</fullName>
    </submittedName>
</protein>
<dbReference type="Proteomes" id="UP000721844">
    <property type="component" value="Unassembled WGS sequence"/>
</dbReference>
<keyword evidence="3" id="KW-0007">Acetylation</keyword>
<evidence type="ECO:0000256" key="4">
    <source>
        <dbReference type="ARBA" id="ARBA00023002"/>
    </source>
</evidence>
<dbReference type="Gene3D" id="3.40.50.720">
    <property type="entry name" value="NAD(P)-binding Rossmann-like Domain"/>
    <property type="match status" value="2"/>
</dbReference>
<dbReference type="GO" id="GO:0004617">
    <property type="term" value="F:phosphoglycerate dehydrogenase activity"/>
    <property type="evidence" value="ECO:0007669"/>
    <property type="project" value="TreeGrafter"/>
</dbReference>
<dbReference type="EMBL" id="JAESVA010000005">
    <property type="protein sequence ID" value="MCB8881936.1"/>
    <property type="molecule type" value="Genomic_DNA"/>
</dbReference>
<dbReference type="PROSITE" id="PS00065">
    <property type="entry name" value="D_2_HYDROXYACID_DH_1"/>
    <property type="match status" value="1"/>
</dbReference>
<evidence type="ECO:0000313" key="10">
    <source>
        <dbReference type="Proteomes" id="UP000721844"/>
    </source>
</evidence>
<keyword evidence="10" id="KW-1185">Reference proteome</keyword>
<evidence type="ECO:0000256" key="6">
    <source>
        <dbReference type="RuleBase" id="RU003719"/>
    </source>
</evidence>
<dbReference type="InterPro" id="IPR006139">
    <property type="entry name" value="D-isomer_2_OHA_DH_cat_dom"/>
</dbReference>
<dbReference type="SUPFAM" id="SSF52283">
    <property type="entry name" value="Formate/glycerate dehydrogenase catalytic domain-like"/>
    <property type="match status" value="1"/>
</dbReference>
<comment type="subunit">
    <text evidence="1">Homotetramer.</text>
</comment>
<dbReference type="RefSeq" id="WP_227308588.1">
    <property type="nucleotide sequence ID" value="NZ_JAESVA010000005.1"/>
</dbReference>
<dbReference type="CDD" id="cd12172">
    <property type="entry name" value="PGDH_like_2"/>
    <property type="match status" value="1"/>
</dbReference>
<dbReference type="SUPFAM" id="SSF51735">
    <property type="entry name" value="NAD(P)-binding Rossmann-fold domains"/>
    <property type="match status" value="1"/>
</dbReference>
<evidence type="ECO:0000259" key="8">
    <source>
        <dbReference type="Pfam" id="PF02826"/>
    </source>
</evidence>
<dbReference type="InterPro" id="IPR029752">
    <property type="entry name" value="D-isomer_DH_CS1"/>
</dbReference>
<evidence type="ECO:0000256" key="1">
    <source>
        <dbReference type="ARBA" id="ARBA00011881"/>
    </source>
</evidence>
<dbReference type="InterPro" id="IPR006140">
    <property type="entry name" value="D-isomer_DH_NAD-bd"/>
</dbReference>
<evidence type="ECO:0000313" key="9">
    <source>
        <dbReference type="EMBL" id="MCB8881936.1"/>
    </source>
</evidence>
<feature type="domain" description="D-isomer specific 2-hydroxyacid dehydrogenase NAD-binding" evidence="8">
    <location>
        <begin position="113"/>
        <end position="284"/>
    </location>
</feature>
<dbReference type="InterPro" id="IPR036291">
    <property type="entry name" value="NAD(P)-bd_dom_sf"/>
</dbReference>
<feature type="domain" description="D-isomer specific 2-hydroxyacid dehydrogenase catalytic" evidence="7">
    <location>
        <begin position="21"/>
        <end position="309"/>
    </location>
</feature>
<comment type="similarity">
    <text evidence="6">Belongs to the D-isomer specific 2-hydroxyacid dehydrogenase family.</text>
</comment>
<evidence type="ECO:0000259" key="7">
    <source>
        <dbReference type="Pfam" id="PF00389"/>
    </source>
</evidence>
<dbReference type="AlphaFoldDB" id="A0A963Z3S7"/>
<dbReference type="Pfam" id="PF02826">
    <property type="entry name" value="2-Hacid_dh_C"/>
    <property type="match status" value="1"/>
</dbReference>
<keyword evidence="4 6" id="KW-0560">Oxidoreductase</keyword>
<evidence type="ECO:0000256" key="2">
    <source>
        <dbReference type="ARBA" id="ARBA00022553"/>
    </source>
</evidence>
<dbReference type="GO" id="GO:0051287">
    <property type="term" value="F:NAD binding"/>
    <property type="evidence" value="ECO:0007669"/>
    <property type="project" value="InterPro"/>
</dbReference>
<gene>
    <name evidence="9" type="ORF">ACELLULO517_16955</name>
</gene>
<comment type="caution">
    <text evidence="9">The sequence shown here is derived from an EMBL/GenBank/DDBJ whole genome shotgun (WGS) entry which is preliminary data.</text>
</comment>
<sequence length="314" mass="32664">MSGKILVTPRSLTAHPHPAFAHFEAHGFEVVLGPAGKQPDEAALLSLIPDCIGWIAGVEPVSEAVIAAAGSLRAVARNGVGTDNLPVDHLRARGIPVLTADGANAAGVAELAIALIFSALRHVPAADAGIKAGHWPRRRGRELRSATVGVIGCGAIGRDVVKLTGALGARVIGHDPMRPNFETPPDFRWADIPELLAESDIVTLHCPPPANGRPLIDADHLAGMRYGAILVNTARAGLVDEAAILAAIESGQLDTYAADVFAEEPPQSLALAGHPHVIATSHIGAFTEESVDRTTVIAVQNLLAALKDDHARPV</sequence>
<accession>A0A963Z3S7</accession>
<keyword evidence="2" id="KW-0597">Phosphoprotein</keyword>
<dbReference type="PANTHER" id="PTHR42938:SF22">
    <property type="entry name" value="D-3-PHOSPHOGLYCERATE DEHYDROGENASE"/>
    <property type="match status" value="1"/>
</dbReference>